<protein>
    <recommendedName>
        <fullName evidence="2">Phage tail tape measure protein domain-containing protein</fullName>
    </recommendedName>
</protein>
<name>X0ZF27_9ZZZZ</name>
<dbReference type="NCBIfam" id="TIGR01760">
    <property type="entry name" value="tape_meas_TP901"/>
    <property type="match status" value="1"/>
</dbReference>
<dbReference type="AlphaFoldDB" id="X0ZF27"/>
<dbReference type="EMBL" id="BARS01054240">
    <property type="protein sequence ID" value="GAG46936.1"/>
    <property type="molecule type" value="Genomic_DNA"/>
</dbReference>
<organism evidence="1">
    <name type="scientific">marine sediment metagenome</name>
    <dbReference type="NCBI Taxonomy" id="412755"/>
    <lineage>
        <taxon>unclassified sequences</taxon>
        <taxon>metagenomes</taxon>
        <taxon>ecological metagenomes</taxon>
    </lineage>
</organism>
<evidence type="ECO:0008006" key="2">
    <source>
        <dbReference type="Google" id="ProtNLM"/>
    </source>
</evidence>
<accession>X0ZF27</accession>
<proteinExistence type="predicted"/>
<feature type="non-terminal residue" evidence="1">
    <location>
        <position position="220"/>
    </location>
</feature>
<reference evidence="1" key="1">
    <citation type="journal article" date="2014" name="Front. Microbiol.">
        <title>High frequency of phylogenetically diverse reductive dehalogenase-homologous genes in deep subseafloor sedimentary metagenomes.</title>
        <authorList>
            <person name="Kawai M."/>
            <person name="Futagami T."/>
            <person name="Toyoda A."/>
            <person name="Takaki Y."/>
            <person name="Nishi S."/>
            <person name="Hori S."/>
            <person name="Arai W."/>
            <person name="Tsubouchi T."/>
            <person name="Morono Y."/>
            <person name="Uchiyama I."/>
            <person name="Ito T."/>
            <person name="Fujiyama A."/>
            <person name="Inagaki F."/>
            <person name="Takami H."/>
        </authorList>
    </citation>
    <scope>NUCLEOTIDE SEQUENCE</scope>
    <source>
        <strain evidence="1">Expedition CK06-06</strain>
    </source>
</reference>
<gene>
    <name evidence="1" type="ORF">S01H1_80334</name>
</gene>
<comment type="caution">
    <text evidence="1">The sequence shown here is derived from an EMBL/GenBank/DDBJ whole genome shotgun (WGS) entry which is preliminary data.</text>
</comment>
<evidence type="ECO:0000313" key="1">
    <source>
        <dbReference type="EMBL" id="GAG46936.1"/>
    </source>
</evidence>
<dbReference type="InterPro" id="IPR010090">
    <property type="entry name" value="Phage_tape_meas"/>
</dbReference>
<feature type="non-terminal residue" evidence="1">
    <location>
        <position position="1"/>
    </location>
</feature>
<sequence length="220" mass="23218">KTRRKIESTSKSMTAQKDAVKELTKWYNKGVKEQLAAAKKKDAAEKAGIQRFLNHQRIKERSLKAEAAATKKAVNEIAAVRKKAARVREAAIKKQSAAMSALSGNLRAASESMNKFANTSLLMGAAFTAAGVAIVKVSADFESALTRAATIATGTRNTFQKNFESMSASAIEVANTTEHTASQVADGMNFMAMAGMGAVEVNASIATVAKLATAANLSMA</sequence>